<proteinExistence type="inferred from homology"/>
<protein>
    <submittedName>
        <fullName evidence="2">Divalent-cation tolerance protein CutA</fullName>
    </submittedName>
</protein>
<dbReference type="Proteomes" id="UP001597215">
    <property type="component" value="Unassembled WGS sequence"/>
</dbReference>
<dbReference type="Gene3D" id="3.30.70.120">
    <property type="match status" value="1"/>
</dbReference>
<dbReference type="InterPro" id="IPR011322">
    <property type="entry name" value="N-reg_PII-like_a/b"/>
</dbReference>
<keyword evidence="3" id="KW-1185">Reference proteome</keyword>
<dbReference type="Pfam" id="PF03091">
    <property type="entry name" value="CutA1"/>
    <property type="match status" value="1"/>
</dbReference>
<dbReference type="PANTHER" id="PTHR23419">
    <property type="entry name" value="DIVALENT CATION TOLERANCE CUTA-RELATED"/>
    <property type="match status" value="1"/>
</dbReference>
<evidence type="ECO:0000313" key="3">
    <source>
        <dbReference type="Proteomes" id="UP001597215"/>
    </source>
</evidence>
<dbReference type="EMBL" id="JBHUEL010000003">
    <property type="protein sequence ID" value="MFD1766132.1"/>
    <property type="molecule type" value="Genomic_DNA"/>
</dbReference>
<comment type="caution">
    <text evidence="2">The sequence shown here is derived from an EMBL/GenBank/DDBJ whole genome shotgun (WGS) entry which is preliminary data.</text>
</comment>
<evidence type="ECO:0000256" key="1">
    <source>
        <dbReference type="ARBA" id="ARBA00010169"/>
    </source>
</evidence>
<dbReference type="SUPFAM" id="SSF54913">
    <property type="entry name" value="GlnB-like"/>
    <property type="match status" value="1"/>
</dbReference>
<dbReference type="InterPro" id="IPR004323">
    <property type="entry name" value="Ion_tolerance_CutA"/>
</dbReference>
<reference evidence="3" key="1">
    <citation type="journal article" date="2019" name="Int. J. Syst. Evol. Microbiol.">
        <title>The Global Catalogue of Microorganisms (GCM) 10K type strain sequencing project: providing services to taxonomists for standard genome sequencing and annotation.</title>
        <authorList>
            <consortium name="The Broad Institute Genomics Platform"/>
            <consortium name="The Broad Institute Genome Sequencing Center for Infectious Disease"/>
            <person name="Wu L."/>
            <person name="Ma J."/>
        </authorList>
    </citation>
    <scope>NUCLEOTIDE SEQUENCE [LARGE SCALE GENOMIC DNA]</scope>
    <source>
        <strain evidence="3">CGMCC 1.12449</strain>
    </source>
</reference>
<sequence>MTELAIVYALFPSAGEAHDCCRTLLEEGLVACTNRLAPVISHYRWQGEIETSEEHPVLFKTRADLQQAAIDRIAQLHRYDVPAVLAWPVSAAHAPFVEWAKAETKR</sequence>
<dbReference type="InterPro" id="IPR015867">
    <property type="entry name" value="N-reg_PII/ATP_PRibTrfase_C"/>
</dbReference>
<comment type="similarity">
    <text evidence="1">Belongs to the CutA family.</text>
</comment>
<name>A0ABW4MF01_9SPHN</name>
<organism evidence="2 3">
    <name type="scientific">Sphingorhabdus buctiana</name>
    <dbReference type="NCBI Taxonomy" id="1508805"/>
    <lineage>
        <taxon>Bacteria</taxon>
        <taxon>Pseudomonadati</taxon>
        <taxon>Pseudomonadota</taxon>
        <taxon>Alphaproteobacteria</taxon>
        <taxon>Sphingomonadales</taxon>
        <taxon>Sphingomonadaceae</taxon>
        <taxon>Sphingorhabdus</taxon>
    </lineage>
</organism>
<accession>A0ABW4MF01</accession>
<dbReference type="RefSeq" id="WP_374611824.1">
    <property type="nucleotide sequence ID" value="NZ_JBHUEL010000003.1"/>
</dbReference>
<dbReference type="PANTHER" id="PTHR23419:SF8">
    <property type="entry name" value="FI09726P"/>
    <property type="match status" value="1"/>
</dbReference>
<gene>
    <name evidence="2" type="primary">cutA</name>
    <name evidence="2" type="ORF">ACFSAG_04655</name>
</gene>
<evidence type="ECO:0000313" key="2">
    <source>
        <dbReference type="EMBL" id="MFD1766132.1"/>
    </source>
</evidence>